<protein>
    <submittedName>
        <fullName evidence="2">Uncharacterized protein</fullName>
    </submittedName>
</protein>
<dbReference type="Proteomes" id="UP001218188">
    <property type="component" value="Unassembled WGS sequence"/>
</dbReference>
<dbReference type="AlphaFoldDB" id="A0AAD6T1E6"/>
<keyword evidence="3" id="KW-1185">Reference proteome</keyword>
<sequence>MWMWRVTSVFIMVYPFQLAVMVVGRTLVSVLRHMFHRLGQRSVAIFVAETFIVTGVMPFMNFSISTSLPTYIICRLILIVLSFTTLRALLPADFVDVDWSKYIPHL</sequence>
<reference evidence="2" key="1">
    <citation type="submission" date="2023-03" db="EMBL/GenBank/DDBJ databases">
        <title>Massive genome expansion in bonnet fungi (Mycena s.s.) driven by repeated elements and novel gene families across ecological guilds.</title>
        <authorList>
            <consortium name="Lawrence Berkeley National Laboratory"/>
            <person name="Harder C.B."/>
            <person name="Miyauchi S."/>
            <person name="Viragh M."/>
            <person name="Kuo A."/>
            <person name="Thoen E."/>
            <person name="Andreopoulos B."/>
            <person name="Lu D."/>
            <person name="Skrede I."/>
            <person name="Drula E."/>
            <person name="Henrissat B."/>
            <person name="Morin E."/>
            <person name="Kohler A."/>
            <person name="Barry K."/>
            <person name="LaButti K."/>
            <person name="Morin E."/>
            <person name="Salamov A."/>
            <person name="Lipzen A."/>
            <person name="Mereny Z."/>
            <person name="Hegedus B."/>
            <person name="Baldrian P."/>
            <person name="Stursova M."/>
            <person name="Weitz H."/>
            <person name="Taylor A."/>
            <person name="Grigoriev I.V."/>
            <person name="Nagy L.G."/>
            <person name="Martin F."/>
            <person name="Kauserud H."/>
        </authorList>
    </citation>
    <scope>NUCLEOTIDE SEQUENCE</scope>
    <source>
        <strain evidence="2">CBHHK200</strain>
    </source>
</reference>
<keyword evidence="1" id="KW-0472">Membrane</keyword>
<keyword evidence="1" id="KW-1133">Transmembrane helix</keyword>
<evidence type="ECO:0000313" key="3">
    <source>
        <dbReference type="Proteomes" id="UP001218188"/>
    </source>
</evidence>
<proteinExistence type="predicted"/>
<feature type="transmembrane region" description="Helical" evidence="1">
    <location>
        <begin position="6"/>
        <end position="31"/>
    </location>
</feature>
<comment type="caution">
    <text evidence="2">The sequence shown here is derived from an EMBL/GenBank/DDBJ whole genome shotgun (WGS) entry which is preliminary data.</text>
</comment>
<dbReference type="EMBL" id="JARJCM010000036">
    <property type="protein sequence ID" value="KAJ7037589.1"/>
    <property type="molecule type" value="Genomic_DNA"/>
</dbReference>
<evidence type="ECO:0000256" key="1">
    <source>
        <dbReference type="SAM" id="Phobius"/>
    </source>
</evidence>
<keyword evidence="1" id="KW-0812">Transmembrane</keyword>
<feature type="transmembrane region" description="Helical" evidence="1">
    <location>
        <begin position="70"/>
        <end position="90"/>
    </location>
</feature>
<accession>A0AAD6T1E6</accession>
<evidence type="ECO:0000313" key="2">
    <source>
        <dbReference type="EMBL" id="KAJ7037589.1"/>
    </source>
</evidence>
<organism evidence="2 3">
    <name type="scientific">Mycena alexandri</name>
    <dbReference type="NCBI Taxonomy" id="1745969"/>
    <lineage>
        <taxon>Eukaryota</taxon>
        <taxon>Fungi</taxon>
        <taxon>Dikarya</taxon>
        <taxon>Basidiomycota</taxon>
        <taxon>Agaricomycotina</taxon>
        <taxon>Agaricomycetes</taxon>
        <taxon>Agaricomycetidae</taxon>
        <taxon>Agaricales</taxon>
        <taxon>Marasmiineae</taxon>
        <taxon>Mycenaceae</taxon>
        <taxon>Mycena</taxon>
    </lineage>
</organism>
<feature type="transmembrane region" description="Helical" evidence="1">
    <location>
        <begin position="43"/>
        <end position="64"/>
    </location>
</feature>
<gene>
    <name evidence="2" type="ORF">C8F04DRAFT_402894</name>
</gene>
<name>A0AAD6T1E6_9AGAR</name>